<feature type="domain" description="HTH araC/xylS-type" evidence="5">
    <location>
        <begin position="605"/>
        <end position="704"/>
    </location>
</feature>
<keyword evidence="3" id="KW-0804">Transcription</keyword>
<evidence type="ECO:0000256" key="1">
    <source>
        <dbReference type="ARBA" id="ARBA00023015"/>
    </source>
</evidence>
<dbReference type="EMBL" id="CP054257">
    <property type="protein sequence ID" value="QTQ10954.1"/>
    <property type="molecule type" value="Genomic_DNA"/>
</dbReference>
<keyword evidence="4" id="KW-1133">Transmembrane helix</keyword>
<keyword evidence="2" id="KW-0238">DNA-binding</keyword>
<evidence type="ECO:0000313" key="6">
    <source>
        <dbReference type="EMBL" id="QTQ10954.1"/>
    </source>
</evidence>
<dbReference type="InterPro" id="IPR009057">
    <property type="entry name" value="Homeodomain-like_sf"/>
</dbReference>
<dbReference type="AlphaFoldDB" id="A0A975EXR5"/>
<evidence type="ECO:0000256" key="3">
    <source>
        <dbReference type="ARBA" id="ARBA00023163"/>
    </source>
</evidence>
<dbReference type="Pfam" id="PF12833">
    <property type="entry name" value="HTH_18"/>
    <property type="match status" value="1"/>
</dbReference>
<feature type="transmembrane region" description="Helical" evidence="4">
    <location>
        <begin position="16"/>
        <end position="40"/>
    </location>
</feature>
<dbReference type="PROSITE" id="PS01124">
    <property type="entry name" value="HTH_ARAC_FAMILY_2"/>
    <property type="match status" value="1"/>
</dbReference>
<evidence type="ECO:0000256" key="2">
    <source>
        <dbReference type="ARBA" id="ARBA00023125"/>
    </source>
</evidence>
<organism evidence="6 7">
    <name type="scientific">Treponema parvum</name>
    <dbReference type="NCBI Taxonomy" id="138851"/>
    <lineage>
        <taxon>Bacteria</taxon>
        <taxon>Pseudomonadati</taxon>
        <taxon>Spirochaetota</taxon>
        <taxon>Spirochaetia</taxon>
        <taxon>Spirochaetales</taxon>
        <taxon>Treponemataceae</taxon>
        <taxon>Treponema</taxon>
    </lineage>
</organism>
<dbReference type="InterPro" id="IPR018060">
    <property type="entry name" value="HTH_AraC"/>
</dbReference>
<dbReference type="SUPFAM" id="SSF46689">
    <property type="entry name" value="Homeodomain-like"/>
    <property type="match status" value="1"/>
</dbReference>
<evidence type="ECO:0000313" key="7">
    <source>
        <dbReference type="Proteomes" id="UP000671995"/>
    </source>
</evidence>
<name>A0A975EXR5_9SPIR</name>
<keyword evidence="4" id="KW-0472">Membrane</keyword>
<dbReference type="Gene3D" id="1.10.10.60">
    <property type="entry name" value="Homeodomain-like"/>
    <property type="match status" value="2"/>
</dbReference>
<reference evidence="6" key="1">
    <citation type="submission" date="2020-05" db="EMBL/GenBank/DDBJ databases">
        <authorList>
            <person name="Zeng H."/>
            <person name="Chan Y.K."/>
            <person name="Watt R.M."/>
        </authorList>
    </citation>
    <scope>NUCLEOTIDE SEQUENCE</scope>
    <source>
        <strain evidence="6">ATCC 700773</strain>
    </source>
</reference>
<reference evidence="6" key="2">
    <citation type="journal article" date="2021" name="Microbiol. Resour. Announc.">
        <title>Complete Genome Sequences of Three Human Oral Treponema parvum Isolates.</title>
        <authorList>
            <person name="Zeng H."/>
            <person name="Watt R.M."/>
        </authorList>
    </citation>
    <scope>NUCLEOTIDE SEQUENCE</scope>
    <source>
        <strain evidence="6">ATCC 700773</strain>
    </source>
</reference>
<evidence type="ECO:0000259" key="5">
    <source>
        <dbReference type="PROSITE" id="PS01124"/>
    </source>
</evidence>
<dbReference type="GO" id="GO:0003700">
    <property type="term" value="F:DNA-binding transcription factor activity"/>
    <property type="evidence" value="ECO:0007669"/>
    <property type="project" value="InterPro"/>
</dbReference>
<sequence>MSNLITGKGRSRFLRIFIPVTALTTVCVLIITFLISIAYISNREKSIAEQYELSLTMVSSLYQQMRMNTMPTLNALFEAKEIQDYLFCNSGNDKDGKYETFVKAGTMIDRTVARNGYIHSIYLYNGVFGYFSSYAGYEGVTCYSDKNLDSFLEQMGQRPVTFTMRTTSFFSRADYTNTDESKEENLYTMTISHKTNNAAKSYALVVNLSESNARELFTQKTGEMKPSFFITDYRRYFLSHPDPSFFNTPVKPFSIYDRICSLPVEKGKSGGYVKLSSEGEKYFVCYEDQPTMGWRLFYIIPYSQLMHGFYTFIKNIIFVMLVVFFAAVIAIIIVSQKVDLSLSYERRLLSYVQGKLSKVELPISKVYEYGVAIFRVTPKKLKLMSTVDRGELQKNVYLSAAGYLQKKGQIISLDDLLFLWISSLSPNGIYVKLCGFKDVVKQRFDADLTAVVAEETVNMSDLPQEASHLKEMMKERYLINRGSVDYASRRYPEMTVINIHEFETALVNKDDKQFMLYMEKAIAAMKENPSWFSFNLFTTNLVYILNQYLHNEINLYLSGGMTALSEDISTLEEIQGLTEISERIRRVLLQSREAGKSSKNLEIVTVINRYIKGNIKNTMLNSDMIADYVGLSLNYTRSIYRQTTGKSFNDVIGEERLALAVDLLTRTDKTIDEVRREAGFANYSYFCTYFKNKFGVSPTYYRIFRNKTKK</sequence>
<evidence type="ECO:0000256" key="4">
    <source>
        <dbReference type="SAM" id="Phobius"/>
    </source>
</evidence>
<keyword evidence="1" id="KW-0805">Transcription regulation</keyword>
<dbReference type="RefSeq" id="WP_210117747.1">
    <property type="nucleotide sequence ID" value="NZ_CP054257.1"/>
</dbReference>
<keyword evidence="4" id="KW-0812">Transmembrane</keyword>
<dbReference type="Gene3D" id="3.30.450.20">
    <property type="entry name" value="PAS domain"/>
    <property type="match status" value="1"/>
</dbReference>
<gene>
    <name evidence="6" type="ORF">HRI96_01325</name>
</gene>
<dbReference type="PANTHER" id="PTHR43280">
    <property type="entry name" value="ARAC-FAMILY TRANSCRIPTIONAL REGULATOR"/>
    <property type="match status" value="1"/>
</dbReference>
<accession>A0A975EXR5</accession>
<dbReference type="PANTHER" id="PTHR43280:SF10">
    <property type="entry name" value="REGULATORY PROTEIN POCR"/>
    <property type="match status" value="1"/>
</dbReference>
<proteinExistence type="predicted"/>
<feature type="transmembrane region" description="Helical" evidence="4">
    <location>
        <begin position="312"/>
        <end position="334"/>
    </location>
</feature>
<protein>
    <submittedName>
        <fullName evidence="6">AraC family transcriptional regulator</fullName>
    </submittedName>
</protein>
<dbReference type="SMART" id="SM00342">
    <property type="entry name" value="HTH_ARAC"/>
    <property type="match status" value="1"/>
</dbReference>
<dbReference type="GO" id="GO:0043565">
    <property type="term" value="F:sequence-specific DNA binding"/>
    <property type="evidence" value="ECO:0007669"/>
    <property type="project" value="InterPro"/>
</dbReference>
<dbReference type="Proteomes" id="UP000671995">
    <property type="component" value="Chromosome"/>
</dbReference>